<dbReference type="PANTHER" id="PTHR38011:SF7">
    <property type="entry name" value="2,5-DIAMINO-6-RIBOSYLAMINO-4(3H)-PYRIMIDINONE 5'-PHOSPHATE REDUCTASE"/>
    <property type="match status" value="1"/>
</dbReference>
<keyword evidence="13" id="KW-1185">Reference proteome</keyword>
<dbReference type="GO" id="GO:0008835">
    <property type="term" value="F:diaminohydroxyphosphoribosylaminopyrimidine deaminase activity"/>
    <property type="evidence" value="ECO:0007669"/>
    <property type="project" value="UniProtKB-EC"/>
</dbReference>
<protein>
    <recommendedName>
        <fullName evidence="10">Riboflavin biosynthesis protein RibD</fullName>
    </recommendedName>
    <domain>
        <recommendedName>
            <fullName evidence="10">Diaminohydroxyphosphoribosylaminopyrimidine deaminase</fullName>
            <shortName evidence="10">DRAP deaminase</shortName>
            <ecNumber evidence="10">3.5.4.26</ecNumber>
        </recommendedName>
        <alternativeName>
            <fullName evidence="10">Riboflavin-specific deaminase</fullName>
        </alternativeName>
    </domain>
    <domain>
        <recommendedName>
            <fullName evidence="10">5-amino-6-(5-phosphoribosylamino)uracil reductase</fullName>
            <ecNumber evidence="10">1.1.1.193</ecNumber>
        </recommendedName>
        <alternativeName>
            <fullName evidence="10">HTP reductase</fullName>
        </alternativeName>
    </domain>
</protein>
<dbReference type="Pfam" id="PF01872">
    <property type="entry name" value="RibD_C"/>
    <property type="match status" value="1"/>
</dbReference>
<name>A0ABS0Y2Z8_9HYPH</name>
<evidence type="ECO:0000256" key="9">
    <source>
        <dbReference type="ARBA" id="ARBA00023268"/>
    </source>
</evidence>
<evidence type="ECO:0000256" key="2">
    <source>
        <dbReference type="ARBA" id="ARBA00004882"/>
    </source>
</evidence>
<evidence type="ECO:0000259" key="11">
    <source>
        <dbReference type="PROSITE" id="PS51747"/>
    </source>
</evidence>
<keyword evidence="10 12" id="KW-0378">Hydrolase</keyword>
<dbReference type="CDD" id="cd01284">
    <property type="entry name" value="Riboflavin_deaminase-reductase"/>
    <property type="match status" value="1"/>
</dbReference>
<dbReference type="InterPro" id="IPR002125">
    <property type="entry name" value="CMP_dCMP_dom"/>
</dbReference>
<evidence type="ECO:0000256" key="4">
    <source>
        <dbReference type="ARBA" id="ARBA00005259"/>
    </source>
</evidence>
<comment type="caution">
    <text evidence="12">The sequence shown here is derived from an EMBL/GenBank/DDBJ whole genome shotgun (WGS) entry which is preliminary data.</text>
</comment>
<dbReference type="SUPFAM" id="SSF53927">
    <property type="entry name" value="Cytidine deaminase-like"/>
    <property type="match status" value="1"/>
</dbReference>
<dbReference type="InterPro" id="IPR004794">
    <property type="entry name" value="Eubact_RibD"/>
</dbReference>
<keyword evidence="10" id="KW-0479">Metal-binding</keyword>
<evidence type="ECO:0000256" key="7">
    <source>
        <dbReference type="ARBA" id="ARBA00022857"/>
    </source>
</evidence>
<dbReference type="InterPro" id="IPR050765">
    <property type="entry name" value="Riboflavin_Biosynth_HTPR"/>
</dbReference>
<keyword evidence="10" id="KW-0862">Zinc</keyword>
<comment type="catalytic activity">
    <reaction evidence="10">
        <text>5-amino-6-(5-phospho-D-ribitylamino)uracil + NADP(+) = 5-amino-6-(5-phospho-D-ribosylamino)uracil + NADPH + H(+)</text>
        <dbReference type="Rhea" id="RHEA:17845"/>
        <dbReference type="ChEBI" id="CHEBI:15378"/>
        <dbReference type="ChEBI" id="CHEBI:57783"/>
        <dbReference type="ChEBI" id="CHEBI:58349"/>
        <dbReference type="ChEBI" id="CHEBI:58421"/>
        <dbReference type="ChEBI" id="CHEBI:58453"/>
        <dbReference type="EC" id="1.1.1.193"/>
    </reaction>
</comment>
<evidence type="ECO:0000313" key="13">
    <source>
        <dbReference type="Proteomes" id="UP000620670"/>
    </source>
</evidence>
<dbReference type="EC" id="1.1.1.193" evidence="10"/>
<dbReference type="InterPro" id="IPR016193">
    <property type="entry name" value="Cytidine_deaminase-like"/>
</dbReference>
<sequence length="382" mass="40019">MTNPGASGLPPDRSAYDERFMRFAIALGSRHLGLTWPNPSVGAVLVDESGEVPVIVAQGITQAGGRPHAERMVLEAAGERARGATLYVTLEPCASRSSRDHGPSCTDLIVAAGIGRLVASVVDPSPHAAGQGPERFGQAGIPMSVGCLAEEGARLHRGHVTRVTKGRPAMTVKLARSTEGLAGSRQGPRLILTGEAAQARVHLMRAHADAIMVGVGTVLADDPLLNVRLSGLEGRSPVRIVVDSHLRIPATSRVVTGAGEIPTWILTTVEAPVAAERALTAQGVEVLRVSADEAGRVCLPEALGLLGTRGLTQVFCEGGPDLADALAGADLIDDLVLITGRSARGQGDVPALGLRLQDRMDHLALRAEEQIGPDLFMFWERP</sequence>
<comment type="function">
    <text evidence="1 10">Converts 2,5-diamino-6-(ribosylamino)-4(3h)-pyrimidinone 5'-phosphate into 5-amino-6-(ribosylamino)-2,4(1h,3h)-pyrimidinedione 5'-phosphate.</text>
</comment>
<dbReference type="InterPro" id="IPR002734">
    <property type="entry name" value="RibDG_C"/>
</dbReference>
<evidence type="ECO:0000256" key="3">
    <source>
        <dbReference type="ARBA" id="ARBA00004910"/>
    </source>
</evidence>
<dbReference type="RefSeq" id="WP_199049910.1">
    <property type="nucleotide sequence ID" value="NZ_JAELXT010000015.1"/>
</dbReference>
<dbReference type="Pfam" id="PF00383">
    <property type="entry name" value="dCMP_cyt_deam_1"/>
    <property type="match status" value="1"/>
</dbReference>
<evidence type="ECO:0000256" key="8">
    <source>
        <dbReference type="ARBA" id="ARBA00023002"/>
    </source>
</evidence>
<dbReference type="EC" id="3.5.4.26" evidence="10"/>
<reference evidence="13" key="1">
    <citation type="submission" date="2020-12" db="EMBL/GenBank/DDBJ databases">
        <title>Hymenobacter sp.</title>
        <authorList>
            <person name="Kim M.K."/>
        </authorList>
    </citation>
    <scope>NUCLEOTIDE SEQUENCE [LARGE SCALE GENOMIC DNA]</scope>
    <source>
        <strain evidence="13">BT325</strain>
    </source>
</reference>
<dbReference type="Gene3D" id="3.40.140.10">
    <property type="entry name" value="Cytidine Deaminase, domain 2"/>
    <property type="match status" value="1"/>
</dbReference>
<evidence type="ECO:0000256" key="6">
    <source>
        <dbReference type="ARBA" id="ARBA00022619"/>
    </source>
</evidence>
<comment type="pathway">
    <text evidence="3 10">Cofactor biosynthesis; riboflavin biosynthesis; 5-amino-6-(D-ribitylamino)uracil from GTP: step 3/4.</text>
</comment>
<accession>A0ABS0Y2Z8</accession>
<comment type="catalytic activity">
    <reaction evidence="10">
        <text>2,5-diamino-6-hydroxy-4-(5-phosphoribosylamino)-pyrimidine + H2O + H(+) = 5-amino-6-(5-phospho-D-ribosylamino)uracil + NH4(+)</text>
        <dbReference type="Rhea" id="RHEA:21868"/>
        <dbReference type="ChEBI" id="CHEBI:15377"/>
        <dbReference type="ChEBI" id="CHEBI:15378"/>
        <dbReference type="ChEBI" id="CHEBI:28938"/>
        <dbReference type="ChEBI" id="CHEBI:58453"/>
        <dbReference type="ChEBI" id="CHEBI:58614"/>
        <dbReference type="EC" id="3.5.4.26"/>
    </reaction>
</comment>
<dbReference type="Gene3D" id="3.40.430.10">
    <property type="entry name" value="Dihydrofolate Reductase, subunit A"/>
    <property type="match status" value="1"/>
</dbReference>
<dbReference type="GO" id="GO:0008703">
    <property type="term" value="F:5-amino-6-(5-phosphoribosylamino)uracil reductase activity"/>
    <property type="evidence" value="ECO:0007669"/>
    <property type="project" value="UniProtKB-EC"/>
</dbReference>
<comment type="similarity">
    <text evidence="4 10">In the N-terminal section; belongs to the cytidine and deoxycytidylate deaminase family.</text>
</comment>
<organism evidence="12 13">
    <name type="scientific">Microvirga splendida</name>
    <dbReference type="NCBI Taxonomy" id="2795727"/>
    <lineage>
        <taxon>Bacteria</taxon>
        <taxon>Pseudomonadati</taxon>
        <taxon>Pseudomonadota</taxon>
        <taxon>Alphaproteobacteria</taxon>
        <taxon>Hyphomicrobiales</taxon>
        <taxon>Methylobacteriaceae</taxon>
        <taxon>Microvirga</taxon>
    </lineage>
</organism>
<proteinExistence type="inferred from homology"/>
<dbReference type="EMBL" id="JAELXT010000015">
    <property type="protein sequence ID" value="MBJ6126676.1"/>
    <property type="molecule type" value="Genomic_DNA"/>
</dbReference>
<keyword evidence="6 10" id="KW-0686">Riboflavin biosynthesis</keyword>
<keyword evidence="9" id="KW-0511">Multifunctional enzyme</keyword>
<gene>
    <name evidence="12" type="primary">ribD</name>
    <name evidence="12" type="ORF">JAO75_14805</name>
</gene>
<comment type="similarity">
    <text evidence="5 10">In the C-terminal section; belongs to the HTP reductase family.</text>
</comment>
<dbReference type="SUPFAM" id="SSF53597">
    <property type="entry name" value="Dihydrofolate reductase-like"/>
    <property type="match status" value="1"/>
</dbReference>
<evidence type="ECO:0000256" key="10">
    <source>
        <dbReference type="PIRNR" id="PIRNR006769"/>
    </source>
</evidence>
<evidence type="ECO:0000256" key="5">
    <source>
        <dbReference type="ARBA" id="ARBA00007417"/>
    </source>
</evidence>
<comment type="cofactor">
    <cofactor evidence="10">
        <name>Zn(2+)</name>
        <dbReference type="ChEBI" id="CHEBI:29105"/>
    </cofactor>
    <text evidence="10">Binds 1 zinc ion.</text>
</comment>
<evidence type="ECO:0000256" key="1">
    <source>
        <dbReference type="ARBA" id="ARBA00002151"/>
    </source>
</evidence>
<dbReference type="Proteomes" id="UP000620670">
    <property type="component" value="Unassembled WGS sequence"/>
</dbReference>
<dbReference type="InterPro" id="IPR024072">
    <property type="entry name" value="DHFR-like_dom_sf"/>
</dbReference>
<feature type="domain" description="CMP/dCMP-type deaminase" evidence="11">
    <location>
        <begin position="15"/>
        <end position="132"/>
    </location>
</feature>
<dbReference type="PROSITE" id="PS51747">
    <property type="entry name" value="CYT_DCMP_DEAMINASES_2"/>
    <property type="match status" value="1"/>
</dbReference>
<dbReference type="PIRSF" id="PIRSF006769">
    <property type="entry name" value="RibD"/>
    <property type="match status" value="1"/>
</dbReference>
<evidence type="ECO:0000313" key="12">
    <source>
        <dbReference type="EMBL" id="MBJ6126676.1"/>
    </source>
</evidence>
<dbReference type="NCBIfam" id="TIGR00326">
    <property type="entry name" value="eubact_ribD"/>
    <property type="match status" value="1"/>
</dbReference>
<keyword evidence="7 10" id="KW-0521">NADP</keyword>
<comment type="pathway">
    <text evidence="2 10">Cofactor biosynthesis; riboflavin biosynthesis; 5-amino-6-(D-ribitylamino)uracil from GTP: step 2/4.</text>
</comment>
<keyword evidence="8 10" id="KW-0560">Oxidoreductase</keyword>
<dbReference type="PANTHER" id="PTHR38011">
    <property type="entry name" value="DIHYDROFOLATE REDUCTASE FAMILY PROTEIN (AFU_ORTHOLOGUE AFUA_8G06820)"/>
    <property type="match status" value="1"/>
</dbReference>